<dbReference type="Proteomes" id="UP000006727">
    <property type="component" value="Chromosome 25"/>
</dbReference>
<dbReference type="PaxDb" id="3218-PP1S233_111V6.1"/>
<evidence type="ECO:0000256" key="2">
    <source>
        <dbReference type="ARBA" id="ARBA00023015"/>
    </source>
</evidence>
<reference evidence="9 11" key="1">
    <citation type="journal article" date="2008" name="Science">
        <title>The Physcomitrella genome reveals evolutionary insights into the conquest of land by plants.</title>
        <authorList>
            <person name="Rensing S."/>
            <person name="Lang D."/>
            <person name="Zimmer A."/>
            <person name="Terry A."/>
            <person name="Salamov A."/>
            <person name="Shapiro H."/>
            <person name="Nishiyama T."/>
            <person name="Perroud P.-F."/>
            <person name="Lindquist E."/>
            <person name="Kamisugi Y."/>
            <person name="Tanahashi T."/>
            <person name="Sakakibara K."/>
            <person name="Fujita T."/>
            <person name="Oishi K."/>
            <person name="Shin-I T."/>
            <person name="Kuroki Y."/>
            <person name="Toyoda A."/>
            <person name="Suzuki Y."/>
            <person name="Hashimoto A."/>
            <person name="Yamaguchi K."/>
            <person name="Sugano A."/>
            <person name="Kohara Y."/>
            <person name="Fujiyama A."/>
            <person name="Anterola A."/>
            <person name="Aoki S."/>
            <person name="Ashton N."/>
            <person name="Barbazuk W.B."/>
            <person name="Barker E."/>
            <person name="Bennetzen J."/>
            <person name="Bezanilla M."/>
            <person name="Blankenship R."/>
            <person name="Cho S.H."/>
            <person name="Dutcher S."/>
            <person name="Estelle M."/>
            <person name="Fawcett J.A."/>
            <person name="Gundlach H."/>
            <person name="Hanada K."/>
            <person name="Heyl A."/>
            <person name="Hicks K.A."/>
            <person name="Hugh J."/>
            <person name="Lohr M."/>
            <person name="Mayer K."/>
            <person name="Melkozernov A."/>
            <person name="Murata T."/>
            <person name="Nelson D."/>
            <person name="Pils B."/>
            <person name="Prigge M."/>
            <person name="Reiss B."/>
            <person name="Renner T."/>
            <person name="Rombauts S."/>
            <person name="Rushton P."/>
            <person name="Sanderfoot A."/>
            <person name="Schween G."/>
            <person name="Shiu S.-H."/>
            <person name="Stueber K."/>
            <person name="Theodoulou F.L."/>
            <person name="Tu H."/>
            <person name="Van de Peer Y."/>
            <person name="Verrier P.J."/>
            <person name="Waters E."/>
            <person name="Wood A."/>
            <person name="Yang L."/>
            <person name="Cove D."/>
            <person name="Cuming A."/>
            <person name="Hasebe M."/>
            <person name="Lucas S."/>
            <person name="Mishler D.B."/>
            <person name="Reski R."/>
            <person name="Grigoriev I."/>
            <person name="Quatrano R.S."/>
            <person name="Boore J.L."/>
        </authorList>
    </citation>
    <scope>NUCLEOTIDE SEQUENCE [LARGE SCALE GENOMIC DNA]</scope>
    <source>
        <strain evidence="10 11">cv. Gransden 2004</strain>
    </source>
</reference>
<dbReference type="CDD" id="cd00018">
    <property type="entry name" value="AP2"/>
    <property type="match status" value="1"/>
</dbReference>
<organism evidence="9">
    <name type="scientific">Physcomitrium patens</name>
    <name type="common">Spreading-leaved earth moss</name>
    <name type="synonym">Physcomitrella patens</name>
    <dbReference type="NCBI Taxonomy" id="3218"/>
    <lineage>
        <taxon>Eukaryota</taxon>
        <taxon>Viridiplantae</taxon>
        <taxon>Streptophyta</taxon>
        <taxon>Embryophyta</taxon>
        <taxon>Bryophyta</taxon>
        <taxon>Bryophytina</taxon>
        <taxon>Bryopsida</taxon>
        <taxon>Funariidae</taxon>
        <taxon>Funariales</taxon>
        <taxon>Funariaceae</taxon>
        <taxon>Physcomitrium</taxon>
    </lineage>
</organism>
<sequence length="528" mass="57502">MSSGSSAPKSSNAATSVLSQASGGFHCSDSRSRTPKRKRLSKPEESWNSTESSDTTPELDSSSAEGPNRLSAGAMSKKRFVGVRQRPSGRWVAEIKDTTQKIRLWLGTFDSAEEGAKAYDSAARALRGNNTRTNFVPALQSSESSIPASKAARLIFLRKIAASKSKCCEKDQKQKAGCDAKKQQDATSQVDQDRQEQLPRFPAETTCPDLFNHRLSAGTKQEHDGTLLAAENDAPKLEEGLVSVAVSHQRHASSCNLSASSSRIPTFDCPKPNLGVDKDNTHLEIATDLPNITTAGQEVDKPQSPIPLTEPDNDTLQGSSAISHQTITALEAKPITNRSDHVSADAPHKEVARYGRDTKSSEDGRCRVIKKSGCCGTQEALTIPIGEMAEVEYASSNKSTVLELNTQLDKPVLREKDLSETTLEVPEIPWSDFAFMDGLDIGCECSGAYTSDFDFSAEAIDRDSCNTSYVLKEQYMSDESNKSLLEWKIRDRQPNVSIDISMAAATSSDRCESSSHNYKSCPVRRIPH</sequence>
<name>A0A2K1IDG5_PHYPA</name>
<feature type="compositionally biased region" description="Basic and acidic residues" evidence="7">
    <location>
        <begin position="172"/>
        <end position="184"/>
    </location>
</feature>
<feature type="compositionally biased region" description="Low complexity" evidence="7">
    <location>
        <begin position="1"/>
        <end position="14"/>
    </location>
</feature>
<proteinExistence type="inferred from homology"/>
<dbReference type="Gene3D" id="3.30.730.10">
    <property type="entry name" value="AP2/ERF domain"/>
    <property type="match status" value="1"/>
</dbReference>
<dbReference type="AlphaFoldDB" id="A0A2K1IDG5"/>
<evidence type="ECO:0000313" key="10">
    <source>
        <dbReference type="EnsemblPlants" id="Pp3c25_1760V3.1"/>
    </source>
</evidence>
<dbReference type="EMBL" id="ABEU02000025">
    <property type="protein sequence ID" value="PNR27312.1"/>
    <property type="molecule type" value="Genomic_DNA"/>
</dbReference>
<dbReference type="InterPro" id="IPR016177">
    <property type="entry name" value="DNA-bd_dom_sf"/>
</dbReference>
<dbReference type="SUPFAM" id="SSF54171">
    <property type="entry name" value="DNA-binding domain"/>
    <property type="match status" value="1"/>
</dbReference>
<evidence type="ECO:0000256" key="4">
    <source>
        <dbReference type="ARBA" id="ARBA00023163"/>
    </source>
</evidence>
<dbReference type="PANTHER" id="PTHR31194:SF189">
    <property type="entry name" value="AP2_ERF DOMAIN-CONTAINING PROTEIN"/>
    <property type="match status" value="1"/>
</dbReference>
<dbReference type="Gramene" id="Pp3c25_1760V3.1">
    <property type="protein sequence ID" value="Pp3c25_1760V3.1"/>
    <property type="gene ID" value="Pp3c25_1760"/>
</dbReference>
<dbReference type="Gramene" id="Pp3c25_1760V3.3">
    <property type="protein sequence ID" value="Pp3c25_1760V3.3"/>
    <property type="gene ID" value="Pp3c25_1760"/>
</dbReference>
<evidence type="ECO:0000256" key="3">
    <source>
        <dbReference type="ARBA" id="ARBA00023125"/>
    </source>
</evidence>
<dbReference type="GO" id="GO:0005634">
    <property type="term" value="C:nucleus"/>
    <property type="evidence" value="ECO:0007669"/>
    <property type="project" value="UniProtKB-SubCell"/>
</dbReference>
<reference evidence="9 11" key="2">
    <citation type="journal article" date="2018" name="Plant J.">
        <title>The Physcomitrella patens chromosome-scale assembly reveals moss genome structure and evolution.</title>
        <authorList>
            <person name="Lang D."/>
            <person name="Ullrich K.K."/>
            <person name="Murat F."/>
            <person name="Fuchs J."/>
            <person name="Jenkins J."/>
            <person name="Haas F.B."/>
            <person name="Piednoel M."/>
            <person name="Gundlach H."/>
            <person name="Van Bel M."/>
            <person name="Meyberg R."/>
            <person name="Vives C."/>
            <person name="Morata J."/>
            <person name="Symeonidi A."/>
            <person name="Hiss M."/>
            <person name="Muchero W."/>
            <person name="Kamisugi Y."/>
            <person name="Saleh O."/>
            <person name="Blanc G."/>
            <person name="Decker E.L."/>
            <person name="van Gessel N."/>
            <person name="Grimwood J."/>
            <person name="Hayes R.D."/>
            <person name="Graham S.W."/>
            <person name="Gunter L.E."/>
            <person name="McDaniel S.F."/>
            <person name="Hoernstein S.N.W."/>
            <person name="Larsson A."/>
            <person name="Li F.W."/>
            <person name="Perroud P.F."/>
            <person name="Phillips J."/>
            <person name="Ranjan P."/>
            <person name="Rokshar D.S."/>
            <person name="Rothfels C.J."/>
            <person name="Schneider L."/>
            <person name="Shu S."/>
            <person name="Stevenson D.W."/>
            <person name="Thummler F."/>
            <person name="Tillich M."/>
            <person name="Villarreal Aguilar J.C."/>
            <person name="Widiez T."/>
            <person name="Wong G.K."/>
            <person name="Wymore A."/>
            <person name="Zhang Y."/>
            <person name="Zimmer A.D."/>
            <person name="Quatrano R.S."/>
            <person name="Mayer K.F.X."/>
            <person name="Goodstein D."/>
            <person name="Casacuberta J.M."/>
            <person name="Vandepoele K."/>
            <person name="Reski R."/>
            <person name="Cuming A.C."/>
            <person name="Tuskan G.A."/>
            <person name="Maumus F."/>
            <person name="Salse J."/>
            <person name="Schmutz J."/>
            <person name="Rensing S.A."/>
        </authorList>
    </citation>
    <scope>NUCLEOTIDE SEQUENCE [LARGE SCALE GENOMIC DNA]</scope>
    <source>
        <strain evidence="10 11">cv. Gransden 2004</strain>
    </source>
</reference>
<gene>
    <name evidence="10" type="primary">LOC112277174</name>
    <name evidence="9" type="ORF">PHYPA_029464</name>
</gene>
<evidence type="ECO:0000313" key="9">
    <source>
        <dbReference type="EMBL" id="PNR27312.1"/>
    </source>
</evidence>
<accession>A0A2K1IDG5</accession>
<dbReference type="EnsemblPlants" id="Pp3c25_1760V3.1">
    <property type="protein sequence ID" value="Pp3c25_1760V3.1"/>
    <property type="gene ID" value="Pp3c25_1760"/>
</dbReference>
<keyword evidence="5" id="KW-0539">Nucleus</keyword>
<feature type="domain" description="AP2/ERF" evidence="8">
    <location>
        <begin position="79"/>
        <end position="136"/>
    </location>
</feature>
<evidence type="ECO:0000256" key="1">
    <source>
        <dbReference type="ARBA" id="ARBA00004123"/>
    </source>
</evidence>
<comment type="similarity">
    <text evidence="6">Belongs to the AP2/ERF transcription factor family. ERF subfamily.</text>
</comment>
<evidence type="ECO:0000259" key="8">
    <source>
        <dbReference type="PROSITE" id="PS51032"/>
    </source>
</evidence>
<feature type="region of interest" description="Disordered" evidence="7">
    <location>
        <begin position="172"/>
        <end position="207"/>
    </location>
</feature>
<dbReference type="FunFam" id="3.30.730.10:FF:000005">
    <property type="entry name" value="ethylene-responsive transcription factor RAP2-11"/>
    <property type="match status" value="1"/>
</dbReference>
<comment type="subcellular location">
    <subcellularLocation>
        <location evidence="1">Nucleus</location>
    </subcellularLocation>
</comment>
<evidence type="ECO:0000256" key="6">
    <source>
        <dbReference type="ARBA" id="ARBA00024343"/>
    </source>
</evidence>
<keyword evidence="4" id="KW-0804">Transcription</keyword>
<dbReference type="SMART" id="SM00380">
    <property type="entry name" value="AP2"/>
    <property type="match status" value="1"/>
</dbReference>
<keyword evidence="2" id="KW-0805">Transcription regulation</keyword>
<feature type="compositionally biased region" description="Polar residues" evidence="7">
    <location>
        <begin position="46"/>
        <end position="65"/>
    </location>
</feature>
<feature type="region of interest" description="Disordered" evidence="7">
    <location>
        <begin position="1"/>
        <end position="87"/>
    </location>
</feature>
<dbReference type="InterPro" id="IPR050913">
    <property type="entry name" value="AP2/ERF_ERF"/>
</dbReference>
<evidence type="ECO:0000313" key="11">
    <source>
        <dbReference type="Proteomes" id="UP000006727"/>
    </source>
</evidence>
<dbReference type="InterPro" id="IPR036955">
    <property type="entry name" value="AP2/ERF_dom_sf"/>
</dbReference>
<dbReference type="InterPro" id="IPR001471">
    <property type="entry name" value="AP2/ERF_dom"/>
</dbReference>
<dbReference type="PRINTS" id="PR00367">
    <property type="entry name" value="ETHRSPELEMNT"/>
</dbReference>
<dbReference type="GO" id="GO:0003677">
    <property type="term" value="F:DNA binding"/>
    <property type="evidence" value="ECO:0007669"/>
    <property type="project" value="UniProtKB-KW"/>
</dbReference>
<keyword evidence="3" id="KW-0238">DNA-binding</keyword>
<dbReference type="PANTHER" id="PTHR31194">
    <property type="entry name" value="SHN SHINE , DNA BINDING / TRANSCRIPTION FACTOR"/>
    <property type="match status" value="1"/>
</dbReference>
<protein>
    <recommendedName>
        <fullName evidence="8">AP2/ERF domain-containing protein</fullName>
    </recommendedName>
</protein>
<dbReference type="EnsemblPlants" id="Pp3c25_1760V3.3">
    <property type="protein sequence ID" value="Pp3c25_1760V3.3"/>
    <property type="gene ID" value="Pp3c25_1760"/>
</dbReference>
<dbReference type="PROSITE" id="PS51032">
    <property type="entry name" value="AP2_ERF"/>
    <property type="match status" value="1"/>
</dbReference>
<dbReference type="GO" id="GO:0003700">
    <property type="term" value="F:DNA-binding transcription factor activity"/>
    <property type="evidence" value="ECO:0007669"/>
    <property type="project" value="InterPro"/>
</dbReference>
<evidence type="ECO:0000256" key="5">
    <source>
        <dbReference type="ARBA" id="ARBA00023242"/>
    </source>
</evidence>
<keyword evidence="11" id="KW-1185">Reference proteome</keyword>
<reference evidence="10" key="3">
    <citation type="submission" date="2020-12" db="UniProtKB">
        <authorList>
            <consortium name="EnsemblPlants"/>
        </authorList>
    </citation>
    <scope>IDENTIFICATION</scope>
</reference>
<evidence type="ECO:0000256" key="7">
    <source>
        <dbReference type="SAM" id="MobiDB-lite"/>
    </source>
</evidence>
<dbReference type="Pfam" id="PF00847">
    <property type="entry name" value="AP2"/>
    <property type="match status" value="1"/>
</dbReference>